<evidence type="ECO:0000313" key="8">
    <source>
        <dbReference type="EMBL" id="KKC31973.1"/>
    </source>
</evidence>
<reference evidence="8 10" key="1">
    <citation type="submission" date="2015-03" db="EMBL/GenBank/DDBJ databases">
        <authorList>
            <person name="Lepp D."/>
            <person name="Hassan Y.I."/>
            <person name="Li X.-Z."/>
            <person name="Zhou T."/>
        </authorList>
    </citation>
    <scope>NUCLEOTIDE SEQUENCE [LARGE SCALE GENOMIC DNA]</scope>
    <source>
        <strain evidence="8 10">Cr7-05</strain>
    </source>
</reference>
<comment type="subcellular location">
    <subcellularLocation>
        <location evidence="1">Membrane</location>
        <topology evidence="1">Multi-pass membrane protein</topology>
    </subcellularLocation>
</comment>
<evidence type="ECO:0000256" key="3">
    <source>
        <dbReference type="ARBA" id="ARBA00022692"/>
    </source>
</evidence>
<feature type="domain" description="EamA" evidence="7">
    <location>
        <begin position="13"/>
        <end position="151"/>
    </location>
</feature>
<keyword evidence="5 6" id="KW-0472">Membrane</keyword>
<keyword evidence="3 6" id="KW-0812">Transmembrane</keyword>
<evidence type="ECO:0000256" key="2">
    <source>
        <dbReference type="ARBA" id="ARBA00009853"/>
    </source>
</evidence>
<dbReference type="InterPro" id="IPR000620">
    <property type="entry name" value="EamA_dom"/>
</dbReference>
<evidence type="ECO:0000256" key="1">
    <source>
        <dbReference type="ARBA" id="ARBA00004141"/>
    </source>
</evidence>
<dbReference type="GO" id="GO:0016020">
    <property type="term" value="C:membrane"/>
    <property type="evidence" value="ECO:0007669"/>
    <property type="project" value="UniProtKB-SubCell"/>
</dbReference>
<dbReference type="InterPro" id="IPR037185">
    <property type="entry name" value="EmrE-like"/>
</dbReference>
<evidence type="ECO:0000313" key="9">
    <source>
        <dbReference type="EMBL" id="SFC74574.1"/>
    </source>
</evidence>
<evidence type="ECO:0000256" key="6">
    <source>
        <dbReference type="SAM" id="Phobius"/>
    </source>
</evidence>
<sequence>MNQVSSTQNAGTAALLMVTAAVVFAGSNVLQSVLPTPAEYGGFGMSSTGMAFWQYVIASLLALPLILRIGIDKLRTHHPLAHQVRAFVSALGVHVFVYGFASGVPIWQMVTLLATGPLFIILGSTIFLGERATPIRIIAALMGFAGAVIVSGVGAEGPGWTTLVPIVASALWAGTDILTKYLSREEPPETLTISLLVLMTPNHLLILLAVNAFAWLAPTVLPAGIATGFPFALPSGIALGLLLLLGLLTAAAQYLLGTAYKLADATYLQPFGDLKVPLGGLLGWVALGQVPSVLFWPGATLVLAGSLLIFWAEGQKRPALSMA</sequence>
<evidence type="ECO:0000256" key="4">
    <source>
        <dbReference type="ARBA" id="ARBA00022989"/>
    </source>
</evidence>
<dbReference type="RefSeq" id="WP_046172093.1">
    <property type="nucleotide sequence ID" value="NZ_FOMB01000010.1"/>
</dbReference>
<feature type="transmembrane region" description="Helical" evidence="6">
    <location>
        <begin position="135"/>
        <end position="154"/>
    </location>
</feature>
<dbReference type="STRING" id="728005.SAMN04488059_11075"/>
<dbReference type="AlphaFoldDB" id="A0A0F5PTJ5"/>
<dbReference type="PANTHER" id="PTHR22911">
    <property type="entry name" value="ACYL-MALONYL CONDENSING ENZYME-RELATED"/>
    <property type="match status" value="1"/>
</dbReference>
<dbReference type="EMBL" id="FOMB01000010">
    <property type="protein sequence ID" value="SFC74574.1"/>
    <property type="molecule type" value="Genomic_DNA"/>
</dbReference>
<reference evidence="9 11" key="2">
    <citation type="submission" date="2016-10" db="EMBL/GenBank/DDBJ databases">
        <authorList>
            <person name="de Groot N.N."/>
        </authorList>
    </citation>
    <scope>NUCLEOTIDE SEQUENCE [LARGE SCALE GENOMIC DNA]</scope>
    <source>
        <strain evidence="9 11">CGMCC 1.10210</strain>
    </source>
</reference>
<evidence type="ECO:0000259" key="7">
    <source>
        <dbReference type="Pfam" id="PF00892"/>
    </source>
</evidence>
<dbReference type="Proteomes" id="UP000182258">
    <property type="component" value="Unassembled WGS sequence"/>
</dbReference>
<feature type="transmembrane region" description="Helical" evidence="6">
    <location>
        <begin position="50"/>
        <end position="71"/>
    </location>
</feature>
<evidence type="ECO:0000313" key="10">
    <source>
        <dbReference type="Proteomes" id="UP000033519"/>
    </source>
</evidence>
<protein>
    <submittedName>
        <fullName evidence="9">EamA-like transporter family protein</fullName>
    </submittedName>
    <submittedName>
        <fullName evidence="8">Membrane protein</fullName>
    </submittedName>
</protein>
<dbReference type="Pfam" id="PF00892">
    <property type="entry name" value="EamA"/>
    <property type="match status" value="1"/>
</dbReference>
<dbReference type="OrthoDB" id="9812899at2"/>
<dbReference type="SUPFAM" id="SSF103481">
    <property type="entry name" value="Multidrug resistance efflux transporter EmrE"/>
    <property type="match status" value="2"/>
</dbReference>
<name>A0A0F5PTJ5_9HYPH</name>
<feature type="transmembrane region" description="Helical" evidence="6">
    <location>
        <begin position="191"/>
        <end position="217"/>
    </location>
</feature>
<evidence type="ECO:0000256" key="5">
    <source>
        <dbReference type="ARBA" id="ARBA00023136"/>
    </source>
</evidence>
<feature type="transmembrane region" description="Helical" evidence="6">
    <location>
        <begin position="83"/>
        <end position="100"/>
    </location>
</feature>
<gene>
    <name evidence="9" type="ORF">SAMN04488059_11075</name>
    <name evidence="8" type="ORF">WH91_16555</name>
</gene>
<comment type="similarity">
    <text evidence="2">Belongs to the drug/metabolite transporter (DMT) superfamily. 10 TMS drug/metabolite exporter (DME) (TC 2.A.7.3) family.</text>
</comment>
<feature type="transmembrane region" description="Helical" evidence="6">
    <location>
        <begin position="106"/>
        <end position="128"/>
    </location>
</feature>
<dbReference type="PANTHER" id="PTHR22911:SF6">
    <property type="entry name" value="SOLUTE CARRIER FAMILY 35 MEMBER G1"/>
    <property type="match status" value="1"/>
</dbReference>
<organism evidence="9 11">
    <name type="scientific">Devosia psychrophila</name>
    <dbReference type="NCBI Taxonomy" id="728005"/>
    <lineage>
        <taxon>Bacteria</taxon>
        <taxon>Pseudomonadati</taxon>
        <taxon>Pseudomonadota</taxon>
        <taxon>Alphaproteobacteria</taxon>
        <taxon>Hyphomicrobiales</taxon>
        <taxon>Devosiaceae</taxon>
        <taxon>Devosia</taxon>
    </lineage>
</organism>
<feature type="transmembrane region" description="Helical" evidence="6">
    <location>
        <begin position="237"/>
        <end position="256"/>
    </location>
</feature>
<dbReference type="Proteomes" id="UP000033519">
    <property type="component" value="Unassembled WGS sequence"/>
</dbReference>
<dbReference type="PATRIC" id="fig|728005.3.peg.1521"/>
<dbReference type="EMBL" id="LAPV01000147">
    <property type="protein sequence ID" value="KKC31973.1"/>
    <property type="molecule type" value="Genomic_DNA"/>
</dbReference>
<evidence type="ECO:0000313" key="11">
    <source>
        <dbReference type="Proteomes" id="UP000182258"/>
    </source>
</evidence>
<keyword evidence="4 6" id="KW-1133">Transmembrane helix</keyword>
<proteinExistence type="inferred from homology"/>
<keyword evidence="10" id="KW-1185">Reference proteome</keyword>
<feature type="transmembrane region" description="Helical" evidence="6">
    <location>
        <begin position="293"/>
        <end position="312"/>
    </location>
</feature>
<accession>A0A0F5PTJ5</accession>
<feature type="transmembrane region" description="Helical" evidence="6">
    <location>
        <begin position="12"/>
        <end position="30"/>
    </location>
</feature>